<dbReference type="AlphaFoldDB" id="A0A9X2LHE5"/>
<evidence type="ECO:0000313" key="3">
    <source>
        <dbReference type="Proteomes" id="UP001142374"/>
    </source>
</evidence>
<dbReference type="EMBL" id="JANIID010000013">
    <property type="protein sequence ID" value="MCQ8771280.1"/>
    <property type="molecule type" value="Genomic_DNA"/>
</dbReference>
<accession>A0A9X2LHE5</accession>
<protein>
    <recommendedName>
        <fullName evidence="1">DUF6760 domain-containing protein</fullName>
    </recommendedName>
</protein>
<dbReference type="Pfam" id="PF20546">
    <property type="entry name" value="DUF6760"/>
    <property type="match status" value="1"/>
</dbReference>
<dbReference type="RefSeq" id="WP_168095642.1">
    <property type="nucleotide sequence ID" value="NZ_JAATER010000460.1"/>
</dbReference>
<comment type="caution">
    <text evidence="2">The sequence shown here is derived from an EMBL/GenBank/DDBJ whole genome shotgun (WGS) entry which is preliminary data.</text>
</comment>
<dbReference type="InterPro" id="IPR046648">
    <property type="entry name" value="DUF6760"/>
</dbReference>
<name>A0A9X2LHE5_9ACTN</name>
<keyword evidence="3" id="KW-1185">Reference proteome</keyword>
<evidence type="ECO:0000313" key="2">
    <source>
        <dbReference type="EMBL" id="MCQ8771280.1"/>
    </source>
</evidence>
<feature type="domain" description="DUF6760" evidence="1">
    <location>
        <begin position="7"/>
        <end position="52"/>
    </location>
</feature>
<proteinExistence type="predicted"/>
<sequence length="55" mass="6319">MTHPAQRLREEVAYIAYHFHWGYADLLSLTHGERRAWVREIAGINTALAEGRGAR</sequence>
<organism evidence="2 3">
    <name type="scientific">Streptomyces telluris</name>
    <dbReference type="NCBI Taxonomy" id="2720021"/>
    <lineage>
        <taxon>Bacteria</taxon>
        <taxon>Bacillati</taxon>
        <taxon>Actinomycetota</taxon>
        <taxon>Actinomycetes</taxon>
        <taxon>Kitasatosporales</taxon>
        <taxon>Streptomycetaceae</taxon>
        <taxon>Streptomyces</taxon>
    </lineage>
</organism>
<evidence type="ECO:0000259" key="1">
    <source>
        <dbReference type="Pfam" id="PF20546"/>
    </source>
</evidence>
<gene>
    <name evidence="2" type="ORF">NQU55_16120</name>
</gene>
<reference evidence="2" key="1">
    <citation type="submission" date="2022-06" db="EMBL/GenBank/DDBJ databases">
        <title>WGS of actinobacteria.</title>
        <authorList>
            <person name="Thawai C."/>
        </authorList>
    </citation>
    <scope>NUCLEOTIDE SEQUENCE</scope>
    <source>
        <strain evidence="2">AA8</strain>
    </source>
</reference>
<dbReference type="Proteomes" id="UP001142374">
    <property type="component" value="Unassembled WGS sequence"/>
</dbReference>